<dbReference type="CDD" id="cd00207">
    <property type="entry name" value="fer2"/>
    <property type="match status" value="1"/>
</dbReference>
<evidence type="ECO:0000259" key="11">
    <source>
        <dbReference type="PROSITE" id="PS51839"/>
    </source>
</evidence>
<dbReference type="PANTHER" id="PTHR43105:SF14">
    <property type="entry name" value="FORMATE DEHYDROGENASE H"/>
    <property type="match status" value="1"/>
</dbReference>
<evidence type="ECO:0000256" key="3">
    <source>
        <dbReference type="ARBA" id="ARBA00022723"/>
    </source>
</evidence>
<dbReference type="SUPFAM" id="SSF54292">
    <property type="entry name" value="2Fe-2S ferredoxin-like"/>
    <property type="match status" value="1"/>
</dbReference>
<feature type="domain" description="4Fe-4S His(Cys)3-ligated-type" evidence="11">
    <location>
        <begin position="81"/>
        <end position="120"/>
    </location>
</feature>
<keyword evidence="2" id="KW-0001">2Fe-2S</keyword>
<feature type="domain" description="2Fe-2S ferredoxin-type" evidence="8">
    <location>
        <begin position="3"/>
        <end position="81"/>
    </location>
</feature>
<evidence type="ECO:0000259" key="10">
    <source>
        <dbReference type="PROSITE" id="PS51669"/>
    </source>
</evidence>
<dbReference type="InterPro" id="IPR006963">
    <property type="entry name" value="Mopterin_OxRdtase_4Fe-4S_dom"/>
</dbReference>
<evidence type="ECO:0000256" key="5">
    <source>
        <dbReference type="ARBA" id="ARBA00023002"/>
    </source>
</evidence>
<dbReference type="InterPro" id="IPR050123">
    <property type="entry name" value="Prok_molybdopt-oxidoreductase"/>
</dbReference>
<dbReference type="InterPro" id="IPR006656">
    <property type="entry name" value="Mopterin_OxRdtase"/>
</dbReference>
<dbReference type="PROSITE" id="PS51669">
    <property type="entry name" value="4FE4S_MOW_BIS_MGD"/>
    <property type="match status" value="1"/>
</dbReference>
<feature type="domain" description="4Fe-4S Mo/W bis-MGD-type" evidence="10">
    <location>
        <begin position="224"/>
        <end position="279"/>
    </location>
</feature>
<keyword evidence="5 12" id="KW-0560">Oxidoreductase</keyword>
<protein>
    <submittedName>
        <fullName evidence="12">Putative formate dehydrogenase</fullName>
        <ecNumber evidence="12">1.17.1.9</ecNumber>
    </submittedName>
</protein>
<sequence>MVATVTLTIDGVQVTAPKGSTVLEAAESVGIFIPTFCHDPELSKPGACRICVVEIPGARNLPASCVTEATEGMVVYTASEAVLEARKTNLELLLANHPEDCLTCNKNGECKLQEYAYYYGVKAGAFPGEKHSYPIEEDNPFIVRDMNKCILCGKCVRMCQEIQGNNVIDFAFRGFNSIVTPAMGSPYSDTDISNCVFCGNCVSVCPVGALSEKGMLGKARKWEIEKVTTTCPYCGVGCSFDLNVKDGKVIGVTSTEGDVNGRALCVKGRFGYGFINHPDRLKKPLIKKDGKFEEATWDEAIALVKEKFGAVKDSYGPEAIAILSSARCTNEENYLMNKLARAALGTNSIDHCARL</sequence>
<dbReference type="InterPro" id="IPR017900">
    <property type="entry name" value="4Fe4S_Fe_S_CS"/>
</dbReference>
<dbReference type="SUPFAM" id="SSF53706">
    <property type="entry name" value="Formate dehydrogenase/DMSO reductase, domains 1-3"/>
    <property type="match status" value="1"/>
</dbReference>
<accession>A0A4Y7R7F1</accession>
<dbReference type="InterPro" id="IPR036010">
    <property type="entry name" value="2Fe-2S_ferredoxin-like_sf"/>
</dbReference>
<feature type="domain" description="4Fe-4S ferredoxin-type" evidence="9">
    <location>
        <begin position="184"/>
        <end position="215"/>
    </location>
</feature>
<dbReference type="PROSITE" id="PS51085">
    <property type="entry name" value="2FE2S_FER_2"/>
    <property type="match status" value="1"/>
</dbReference>
<dbReference type="Gene3D" id="3.30.70.20">
    <property type="match status" value="1"/>
</dbReference>
<dbReference type="EMBL" id="QFGA01000003">
    <property type="protein sequence ID" value="TEB04550.1"/>
    <property type="molecule type" value="Genomic_DNA"/>
</dbReference>
<dbReference type="GO" id="GO:0016020">
    <property type="term" value="C:membrane"/>
    <property type="evidence" value="ECO:0007669"/>
    <property type="project" value="TreeGrafter"/>
</dbReference>
<dbReference type="PROSITE" id="PS00198">
    <property type="entry name" value="4FE4S_FER_1"/>
    <property type="match status" value="1"/>
</dbReference>
<evidence type="ECO:0000313" key="12">
    <source>
        <dbReference type="EMBL" id="TEB04550.1"/>
    </source>
</evidence>
<keyword evidence="3" id="KW-0479">Metal-binding</keyword>
<evidence type="ECO:0000256" key="6">
    <source>
        <dbReference type="ARBA" id="ARBA00023004"/>
    </source>
</evidence>
<dbReference type="Proteomes" id="UP000298324">
    <property type="component" value="Unassembled WGS sequence"/>
</dbReference>
<dbReference type="GO" id="GO:0046872">
    <property type="term" value="F:metal ion binding"/>
    <property type="evidence" value="ECO:0007669"/>
    <property type="project" value="UniProtKB-KW"/>
</dbReference>
<dbReference type="PANTHER" id="PTHR43105">
    <property type="entry name" value="RESPIRATORY NITRATE REDUCTASE"/>
    <property type="match status" value="1"/>
</dbReference>
<dbReference type="Pfam" id="PF10588">
    <property type="entry name" value="NADH-G_4Fe-4S_3"/>
    <property type="match status" value="1"/>
</dbReference>
<dbReference type="AlphaFoldDB" id="A0A4Y7R7F1"/>
<dbReference type="InterPro" id="IPR001041">
    <property type="entry name" value="2Fe-2S_ferredoxin-type"/>
</dbReference>
<evidence type="ECO:0000256" key="2">
    <source>
        <dbReference type="ARBA" id="ARBA00022714"/>
    </source>
</evidence>
<comment type="caution">
    <text evidence="12">The sequence shown here is derived from an EMBL/GenBank/DDBJ whole genome shotgun (WGS) entry which is preliminary data.</text>
</comment>
<dbReference type="InterPro" id="IPR054351">
    <property type="entry name" value="NADH_UbQ_OxRdtase_ferredoxin"/>
</dbReference>
<dbReference type="InterPro" id="IPR027467">
    <property type="entry name" value="MopterinOxRdtase_cofactor_BS"/>
</dbReference>
<dbReference type="FunFam" id="3.30.70.20:FF:000035">
    <property type="entry name" value="Iron hydrogenase 1"/>
    <property type="match status" value="1"/>
</dbReference>
<dbReference type="PROSITE" id="PS51379">
    <property type="entry name" value="4FE4S_FER_2"/>
    <property type="match status" value="2"/>
</dbReference>
<dbReference type="SUPFAM" id="SSF54862">
    <property type="entry name" value="4Fe-4S ferredoxins"/>
    <property type="match status" value="1"/>
</dbReference>
<dbReference type="SMART" id="SM00926">
    <property type="entry name" value="Molybdop_Fe4S4"/>
    <property type="match status" value="1"/>
</dbReference>
<dbReference type="FunFam" id="2.20.25.90:FF:000001">
    <property type="entry name" value="Formate dehydrogenase subunit alpha"/>
    <property type="match status" value="1"/>
</dbReference>
<dbReference type="Pfam" id="PF13510">
    <property type="entry name" value="Fer2_4"/>
    <property type="match status" value="1"/>
</dbReference>
<gene>
    <name evidence="12" type="ORF">Psch_03310</name>
</gene>
<keyword evidence="13" id="KW-1185">Reference proteome</keyword>
<dbReference type="Gene3D" id="3.40.50.740">
    <property type="match status" value="1"/>
</dbReference>
<reference evidence="12 13" key="1">
    <citation type="journal article" date="2018" name="Environ. Microbiol.">
        <title>Novel energy conservation strategies and behaviour of Pelotomaculum schinkii driving syntrophic propionate catabolism.</title>
        <authorList>
            <person name="Hidalgo-Ahumada C.A.P."/>
            <person name="Nobu M.K."/>
            <person name="Narihiro T."/>
            <person name="Tamaki H."/>
            <person name="Liu W.T."/>
            <person name="Kamagata Y."/>
            <person name="Stams A.J.M."/>
            <person name="Imachi H."/>
            <person name="Sousa D.Z."/>
        </authorList>
    </citation>
    <scope>NUCLEOTIDE SEQUENCE [LARGE SCALE GENOMIC DNA]</scope>
    <source>
        <strain evidence="12 13">HH</strain>
    </source>
</reference>
<dbReference type="GO" id="GO:0022904">
    <property type="term" value="P:respiratory electron transport chain"/>
    <property type="evidence" value="ECO:0007669"/>
    <property type="project" value="TreeGrafter"/>
</dbReference>
<dbReference type="FunFam" id="3.10.20.740:FF:000005">
    <property type="entry name" value="NADH:ubiquinone oxidoreductase subunit"/>
    <property type="match status" value="1"/>
</dbReference>
<proteinExistence type="predicted"/>
<organism evidence="12 13">
    <name type="scientific">Pelotomaculum schinkii</name>
    <dbReference type="NCBI Taxonomy" id="78350"/>
    <lineage>
        <taxon>Bacteria</taxon>
        <taxon>Bacillati</taxon>
        <taxon>Bacillota</taxon>
        <taxon>Clostridia</taxon>
        <taxon>Eubacteriales</taxon>
        <taxon>Desulfotomaculaceae</taxon>
        <taxon>Pelotomaculum</taxon>
    </lineage>
</organism>
<dbReference type="Pfam" id="PF22117">
    <property type="entry name" value="Fer4_Nqo3"/>
    <property type="match status" value="1"/>
</dbReference>
<keyword evidence="1" id="KW-0004">4Fe-4S</keyword>
<dbReference type="GO" id="GO:0008863">
    <property type="term" value="F:formate dehydrogenase (NAD+) activity"/>
    <property type="evidence" value="ECO:0007669"/>
    <property type="project" value="UniProtKB-EC"/>
</dbReference>
<evidence type="ECO:0000259" key="9">
    <source>
        <dbReference type="PROSITE" id="PS51379"/>
    </source>
</evidence>
<dbReference type="Gene3D" id="2.20.25.90">
    <property type="entry name" value="ADC-like domains"/>
    <property type="match status" value="1"/>
</dbReference>
<dbReference type="SMART" id="SM00929">
    <property type="entry name" value="NADH-G_4Fe-4S_3"/>
    <property type="match status" value="1"/>
</dbReference>
<dbReference type="InterPro" id="IPR019574">
    <property type="entry name" value="NADH_UbQ_OxRdtase_Gsu_4Fe4S-bd"/>
</dbReference>
<dbReference type="Gene3D" id="3.10.20.740">
    <property type="match status" value="1"/>
</dbReference>
<dbReference type="GO" id="GO:0003954">
    <property type="term" value="F:NADH dehydrogenase activity"/>
    <property type="evidence" value="ECO:0007669"/>
    <property type="project" value="TreeGrafter"/>
</dbReference>
<evidence type="ECO:0000256" key="4">
    <source>
        <dbReference type="ARBA" id="ARBA00022737"/>
    </source>
</evidence>
<dbReference type="InterPro" id="IPR017896">
    <property type="entry name" value="4Fe4S_Fe-S-bd"/>
</dbReference>
<dbReference type="Pfam" id="PF00384">
    <property type="entry name" value="Molybdopterin"/>
    <property type="match status" value="1"/>
</dbReference>
<dbReference type="PROSITE" id="PS00551">
    <property type="entry name" value="MOLYBDOPTERIN_PROK_1"/>
    <property type="match status" value="1"/>
</dbReference>
<evidence type="ECO:0000256" key="1">
    <source>
        <dbReference type="ARBA" id="ARBA00022485"/>
    </source>
</evidence>
<dbReference type="PROSITE" id="PS51839">
    <property type="entry name" value="4FE4S_HC3"/>
    <property type="match status" value="1"/>
</dbReference>
<keyword evidence="7" id="KW-0411">Iron-sulfur</keyword>
<dbReference type="GO" id="GO:0051537">
    <property type="term" value="F:2 iron, 2 sulfur cluster binding"/>
    <property type="evidence" value="ECO:0007669"/>
    <property type="project" value="UniProtKB-KW"/>
</dbReference>
<feature type="domain" description="4Fe-4S ferredoxin-type" evidence="9">
    <location>
        <begin position="140"/>
        <end position="170"/>
    </location>
</feature>
<evidence type="ECO:0000313" key="13">
    <source>
        <dbReference type="Proteomes" id="UP000298324"/>
    </source>
</evidence>
<keyword evidence="6" id="KW-0408">Iron</keyword>
<evidence type="ECO:0000256" key="7">
    <source>
        <dbReference type="ARBA" id="ARBA00023014"/>
    </source>
</evidence>
<evidence type="ECO:0000259" key="8">
    <source>
        <dbReference type="PROSITE" id="PS51085"/>
    </source>
</evidence>
<dbReference type="EC" id="1.17.1.9" evidence="12"/>
<keyword evidence="4" id="KW-0677">Repeat</keyword>
<dbReference type="GO" id="GO:0051539">
    <property type="term" value="F:4 iron, 4 sulfur cluster binding"/>
    <property type="evidence" value="ECO:0007669"/>
    <property type="project" value="UniProtKB-KW"/>
</dbReference>
<name>A0A4Y7R7F1_9FIRM</name>
<dbReference type="Pfam" id="PF04879">
    <property type="entry name" value="Molybdop_Fe4S4"/>
    <property type="match status" value="1"/>
</dbReference>